<dbReference type="EMBL" id="MU864984">
    <property type="protein sequence ID" value="KAK4461794.1"/>
    <property type="molecule type" value="Genomic_DNA"/>
</dbReference>
<dbReference type="Pfam" id="PF06094">
    <property type="entry name" value="GGACT"/>
    <property type="match status" value="1"/>
</dbReference>
<dbReference type="AlphaFoldDB" id="A0AAV9HM15"/>
<keyword evidence="2" id="KW-0808">Transferase</keyword>
<keyword evidence="6" id="KW-1185">Reference proteome</keyword>
<dbReference type="CDD" id="cd06661">
    <property type="entry name" value="GGCT_like"/>
    <property type="match status" value="1"/>
</dbReference>
<evidence type="ECO:0000313" key="5">
    <source>
        <dbReference type="EMBL" id="KAK4461794.1"/>
    </source>
</evidence>
<dbReference type="GO" id="GO:0016740">
    <property type="term" value="F:transferase activity"/>
    <property type="evidence" value="ECO:0007669"/>
    <property type="project" value="UniProtKB-KW"/>
</dbReference>
<dbReference type="Gene3D" id="3.10.490.10">
    <property type="entry name" value="Gamma-glutamyl cyclotransferase-like"/>
    <property type="match status" value="1"/>
</dbReference>
<dbReference type="Proteomes" id="UP001321749">
    <property type="component" value="Unassembled WGS sequence"/>
</dbReference>
<protein>
    <recommendedName>
        <fullName evidence="3">Putative gamma-glutamylcyclotransferase</fullName>
    </recommendedName>
</protein>
<comment type="caution">
    <text evidence="5">The sequence shown here is derived from an EMBL/GenBank/DDBJ whole genome shotgun (WGS) entry which is preliminary data.</text>
</comment>
<dbReference type="InterPro" id="IPR045038">
    <property type="entry name" value="AIG2-like"/>
</dbReference>
<dbReference type="InterPro" id="IPR009288">
    <property type="entry name" value="AIG2-like_dom"/>
</dbReference>
<feature type="domain" description="Gamma-glutamylcyclotransferase AIG2-like" evidence="4">
    <location>
        <begin position="14"/>
        <end position="138"/>
    </location>
</feature>
<comment type="similarity">
    <text evidence="1">Belongs to the gamma-glutamylcyclotransferase family.</text>
</comment>
<organism evidence="5 6">
    <name type="scientific">Cladorrhinum samala</name>
    <dbReference type="NCBI Taxonomy" id="585594"/>
    <lineage>
        <taxon>Eukaryota</taxon>
        <taxon>Fungi</taxon>
        <taxon>Dikarya</taxon>
        <taxon>Ascomycota</taxon>
        <taxon>Pezizomycotina</taxon>
        <taxon>Sordariomycetes</taxon>
        <taxon>Sordariomycetidae</taxon>
        <taxon>Sordariales</taxon>
        <taxon>Podosporaceae</taxon>
        <taxon>Cladorrhinum</taxon>
    </lineage>
</organism>
<evidence type="ECO:0000256" key="3">
    <source>
        <dbReference type="ARBA" id="ARBA00030602"/>
    </source>
</evidence>
<dbReference type="InterPro" id="IPR013024">
    <property type="entry name" value="GGCT-like"/>
</dbReference>
<name>A0AAV9HM15_9PEZI</name>
<dbReference type="InterPro" id="IPR036568">
    <property type="entry name" value="GGCT-like_sf"/>
</dbReference>
<evidence type="ECO:0000256" key="1">
    <source>
        <dbReference type="ARBA" id="ARBA00008861"/>
    </source>
</evidence>
<dbReference type="PANTHER" id="PTHR31544:SF2">
    <property type="entry name" value="AIG2-LIKE PROTEIN D"/>
    <property type="match status" value="1"/>
</dbReference>
<reference evidence="5" key="1">
    <citation type="journal article" date="2023" name="Mol. Phylogenet. Evol.">
        <title>Genome-scale phylogeny and comparative genomics of the fungal order Sordariales.</title>
        <authorList>
            <person name="Hensen N."/>
            <person name="Bonometti L."/>
            <person name="Westerberg I."/>
            <person name="Brannstrom I.O."/>
            <person name="Guillou S."/>
            <person name="Cros-Aarteil S."/>
            <person name="Calhoun S."/>
            <person name="Haridas S."/>
            <person name="Kuo A."/>
            <person name="Mondo S."/>
            <person name="Pangilinan J."/>
            <person name="Riley R."/>
            <person name="LaButti K."/>
            <person name="Andreopoulos B."/>
            <person name="Lipzen A."/>
            <person name="Chen C."/>
            <person name="Yan M."/>
            <person name="Daum C."/>
            <person name="Ng V."/>
            <person name="Clum A."/>
            <person name="Steindorff A."/>
            <person name="Ohm R.A."/>
            <person name="Martin F."/>
            <person name="Silar P."/>
            <person name="Natvig D.O."/>
            <person name="Lalanne C."/>
            <person name="Gautier V."/>
            <person name="Ament-Velasquez S.L."/>
            <person name="Kruys A."/>
            <person name="Hutchinson M.I."/>
            <person name="Powell A.J."/>
            <person name="Barry K."/>
            <person name="Miller A.N."/>
            <person name="Grigoriev I.V."/>
            <person name="Debuchy R."/>
            <person name="Gladieux P."/>
            <person name="Hiltunen Thoren M."/>
            <person name="Johannesson H."/>
        </authorList>
    </citation>
    <scope>NUCLEOTIDE SEQUENCE</scope>
    <source>
        <strain evidence="5">PSN324</strain>
    </source>
</reference>
<accession>A0AAV9HM15</accession>
<sequence>MPNPNPSSTPARPLFIYGTLLSPRLLSVVLTGTSANAQLVLPLLAPASVEGFARRALNHKDYPAAVPSAGSRMHGYLLSPLTRSQRKKLDNFEGETYEPTSVTVHTVQGNSNSNTAADVTLLLPRPVQADIYIWRGDPDQVSQLPWDFELFEKERLDDWLDIFEEMPDMAGDSDQEE</sequence>
<proteinExistence type="inferred from homology"/>
<reference evidence="5" key="2">
    <citation type="submission" date="2023-06" db="EMBL/GenBank/DDBJ databases">
        <authorList>
            <consortium name="Lawrence Berkeley National Laboratory"/>
            <person name="Mondo S.J."/>
            <person name="Hensen N."/>
            <person name="Bonometti L."/>
            <person name="Westerberg I."/>
            <person name="Brannstrom I.O."/>
            <person name="Guillou S."/>
            <person name="Cros-Aarteil S."/>
            <person name="Calhoun S."/>
            <person name="Haridas S."/>
            <person name="Kuo A."/>
            <person name="Pangilinan J."/>
            <person name="Riley R."/>
            <person name="Labutti K."/>
            <person name="Andreopoulos B."/>
            <person name="Lipzen A."/>
            <person name="Chen C."/>
            <person name="Yanf M."/>
            <person name="Daum C."/>
            <person name="Ng V."/>
            <person name="Clum A."/>
            <person name="Steindorff A."/>
            <person name="Ohm R."/>
            <person name="Martin F."/>
            <person name="Silar P."/>
            <person name="Natvig D."/>
            <person name="Lalanne C."/>
            <person name="Gautier V."/>
            <person name="Ament-Velasquez S.L."/>
            <person name="Kruys A."/>
            <person name="Hutchinson M.I."/>
            <person name="Powell A.J."/>
            <person name="Barry K."/>
            <person name="Miller A.N."/>
            <person name="Grigoriev I.V."/>
            <person name="Debuchy R."/>
            <person name="Gladieux P."/>
            <person name="Thoren M.H."/>
            <person name="Johannesson H."/>
        </authorList>
    </citation>
    <scope>NUCLEOTIDE SEQUENCE</scope>
    <source>
        <strain evidence="5">PSN324</strain>
    </source>
</reference>
<gene>
    <name evidence="5" type="ORF">QBC42DRAFT_177730</name>
</gene>
<dbReference type="PANTHER" id="PTHR31544">
    <property type="entry name" value="AIG2-LIKE PROTEIN D"/>
    <property type="match status" value="1"/>
</dbReference>
<dbReference type="SUPFAM" id="SSF110857">
    <property type="entry name" value="Gamma-glutamyl cyclotransferase-like"/>
    <property type="match status" value="1"/>
</dbReference>
<evidence type="ECO:0000259" key="4">
    <source>
        <dbReference type="Pfam" id="PF06094"/>
    </source>
</evidence>
<evidence type="ECO:0000313" key="6">
    <source>
        <dbReference type="Proteomes" id="UP001321749"/>
    </source>
</evidence>
<evidence type="ECO:0000256" key="2">
    <source>
        <dbReference type="ARBA" id="ARBA00022679"/>
    </source>
</evidence>